<proteinExistence type="predicted"/>
<dbReference type="EMBL" id="LR796483">
    <property type="protein sequence ID" value="CAB4148011.1"/>
    <property type="molecule type" value="Genomic_DNA"/>
</dbReference>
<reference evidence="1" key="1">
    <citation type="submission" date="2020-04" db="EMBL/GenBank/DDBJ databases">
        <authorList>
            <person name="Chiriac C."/>
            <person name="Salcher M."/>
            <person name="Ghai R."/>
            <person name="Kavagutti S V."/>
        </authorList>
    </citation>
    <scope>NUCLEOTIDE SEQUENCE</scope>
</reference>
<gene>
    <name evidence="1" type="ORF">UFOVP431_78</name>
</gene>
<organism evidence="1">
    <name type="scientific">uncultured Caudovirales phage</name>
    <dbReference type="NCBI Taxonomy" id="2100421"/>
    <lineage>
        <taxon>Viruses</taxon>
        <taxon>Duplodnaviria</taxon>
        <taxon>Heunggongvirae</taxon>
        <taxon>Uroviricota</taxon>
        <taxon>Caudoviricetes</taxon>
        <taxon>Peduoviridae</taxon>
        <taxon>Maltschvirus</taxon>
        <taxon>Maltschvirus maltsch</taxon>
    </lineage>
</organism>
<evidence type="ECO:0000313" key="1">
    <source>
        <dbReference type="EMBL" id="CAB4148011.1"/>
    </source>
</evidence>
<accession>A0A6J5MPN5</accession>
<name>A0A6J5MPN5_9CAUD</name>
<sequence>MYRISVNVQADQQELLSLTTEEIDEIQSRPQPAPAPNYLAFWDALVTSTIYSSIREQSFTSLLINTLATEFIALIGDAKAGRPNEAFIQQSIGAIITAGIFTEIHLNELQAALEIGNLDNIFAIPEP</sequence>
<protein>
    <submittedName>
        <fullName evidence="1">Uncharacterized protein</fullName>
    </submittedName>
</protein>